<protein>
    <recommendedName>
        <fullName evidence="3">Glabrous enhancer-binding protein-like DBD domain-containing protein</fullName>
    </recommendedName>
</protein>
<evidence type="ECO:0000313" key="4">
    <source>
        <dbReference type="EMBL" id="KAJ4824155.1"/>
    </source>
</evidence>
<dbReference type="GO" id="GO:0005634">
    <property type="term" value="C:nucleus"/>
    <property type="evidence" value="ECO:0007669"/>
    <property type="project" value="TreeGrafter"/>
</dbReference>
<accession>A0A9Q0F336</accession>
<feature type="domain" description="Glabrous enhancer-binding protein-like DBD" evidence="3">
    <location>
        <begin position="154"/>
        <end position="225"/>
    </location>
</feature>
<proteinExistence type="inferred from homology"/>
<name>A0A9Q0F336_9ROSI</name>
<feature type="region of interest" description="Disordered" evidence="2">
    <location>
        <begin position="1"/>
        <end position="148"/>
    </location>
</feature>
<dbReference type="PANTHER" id="PTHR31662">
    <property type="entry name" value="BNAANNG10740D PROTEIN-RELATED"/>
    <property type="match status" value="1"/>
</dbReference>
<dbReference type="EMBL" id="JAKUCV010007253">
    <property type="protein sequence ID" value="KAJ4824155.1"/>
    <property type="molecule type" value="Genomic_DNA"/>
</dbReference>
<comment type="similarity">
    <text evidence="1">Belongs to the GeBP family.</text>
</comment>
<dbReference type="GO" id="GO:0006355">
    <property type="term" value="P:regulation of DNA-templated transcription"/>
    <property type="evidence" value="ECO:0007669"/>
    <property type="project" value="InterPro"/>
</dbReference>
<keyword evidence="5" id="KW-1185">Reference proteome</keyword>
<gene>
    <name evidence="4" type="ORF">Tsubulata_033623</name>
</gene>
<evidence type="ECO:0000313" key="5">
    <source>
        <dbReference type="Proteomes" id="UP001141552"/>
    </source>
</evidence>
<dbReference type="AlphaFoldDB" id="A0A9Q0F336"/>
<evidence type="ECO:0000256" key="2">
    <source>
        <dbReference type="SAM" id="MobiDB-lite"/>
    </source>
</evidence>
<organism evidence="4 5">
    <name type="scientific">Turnera subulata</name>
    <dbReference type="NCBI Taxonomy" id="218843"/>
    <lineage>
        <taxon>Eukaryota</taxon>
        <taxon>Viridiplantae</taxon>
        <taxon>Streptophyta</taxon>
        <taxon>Embryophyta</taxon>
        <taxon>Tracheophyta</taxon>
        <taxon>Spermatophyta</taxon>
        <taxon>Magnoliopsida</taxon>
        <taxon>eudicotyledons</taxon>
        <taxon>Gunneridae</taxon>
        <taxon>Pentapetalae</taxon>
        <taxon>rosids</taxon>
        <taxon>fabids</taxon>
        <taxon>Malpighiales</taxon>
        <taxon>Passifloraceae</taxon>
        <taxon>Turnera</taxon>
    </lineage>
</organism>
<comment type="caution">
    <text evidence="4">The sequence shown here is derived from an EMBL/GenBank/DDBJ whole genome shotgun (WGS) entry which is preliminary data.</text>
</comment>
<dbReference type="Proteomes" id="UP001141552">
    <property type="component" value="Unassembled WGS sequence"/>
</dbReference>
<dbReference type="Pfam" id="PF04504">
    <property type="entry name" value="GeBP-like_DBD"/>
    <property type="match status" value="1"/>
</dbReference>
<feature type="compositionally biased region" description="Acidic residues" evidence="2">
    <location>
        <begin position="65"/>
        <end position="75"/>
    </location>
</feature>
<evidence type="ECO:0000256" key="1">
    <source>
        <dbReference type="ARBA" id="ARBA00010820"/>
    </source>
</evidence>
<reference evidence="4" key="2">
    <citation type="journal article" date="2023" name="Plants (Basel)">
        <title>Annotation of the Turnera subulata (Passifloraceae) Draft Genome Reveals the S-Locus Evolved after the Divergence of Turneroideae from Passifloroideae in a Stepwise Manner.</title>
        <authorList>
            <person name="Henning P.M."/>
            <person name="Roalson E.H."/>
            <person name="Mir W."/>
            <person name="McCubbin A.G."/>
            <person name="Shore J.S."/>
        </authorList>
    </citation>
    <scope>NUCLEOTIDE SEQUENCE</scope>
    <source>
        <strain evidence="4">F60SS</strain>
    </source>
</reference>
<dbReference type="OrthoDB" id="661680at2759"/>
<evidence type="ECO:0000259" key="3">
    <source>
        <dbReference type="Pfam" id="PF04504"/>
    </source>
</evidence>
<sequence length="300" mass="34748">MAIQKKRPRDLAKESCPSSTLKKRANNRVDDEYTPSPPREEDEYTPSSPFRFEARARAARRVVFEEDEDDDDDEYTPSPVDEVISAEEEDPEEEPEEEEEEDPEEEPMEEEGEGCGNSNPDKGRACSLDDDNVQEKGKRDCGEEELEKGTKPKLLWSEDDVITVLKGIIRFQALEGRHACHNMKMFYEFIRLQLNADVSKSQLAGKIKRLRNKYEVIQDKNFDEAYPYLNESLKLDQFSQLTLPTFGASFLKKKLCSVEKSIAKDFEEKWRKLHIAEIEVQLMRATLIKEQTELILETIK</sequence>
<reference evidence="4" key="1">
    <citation type="submission" date="2022-02" db="EMBL/GenBank/DDBJ databases">
        <authorList>
            <person name="Henning P.M."/>
            <person name="McCubbin A.G."/>
            <person name="Shore J.S."/>
        </authorList>
    </citation>
    <scope>NUCLEOTIDE SEQUENCE</scope>
    <source>
        <strain evidence="4">F60SS</strain>
        <tissue evidence="4">Leaves</tissue>
    </source>
</reference>
<dbReference type="PANTHER" id="PTHR31662:SF33">
    <property type="entry name" value="DNA-BINDING STOREKEEPER PROTEIN TRANSCRIPTIONAL REGULATOR-LIKE PROTEIN"/>
    <property type="match status" value="1"/>
</dbReference>
<dbReference type="InterPro" id="IPR007592">
    <property type="entry name" value="GEBP"/>
</dbReference>
<dbReference type="InterPro" id="IPR053932">
    <property type="entry name" value="GeBP-like_DBD"/>
</dbReference>
<feature type="compositionally biased region" description="Acidic residues" evidence="2">
    <location>
        <begin position="84"/>
        <end position="113"/>
    </location>
</feature>